<gene>
    <name evidence="9" type="ORF">HF577_07660</name>
</gene>
<feature type="transmembrane region" description="Helical" evidence="7">
    <location>
        <begin position="107"/>
        <end position="128"/>
    </location>
</feature>
<dbReference type="InterPro" id="IPR011701">
    <property type="entry name" value="MFS"/>
</dbReference>
<proteinExistence type="predicted"/>
<dbReference type="InterPro" id="IPR005829">
    <property type="entry name" value="Sugar_transporter_CS"/>
</dbReference>
<organism evidence="9 10">
    <name type="scientific">Pseudonocardia xinjiangensis</name>
    <dbReference type="NCBI Taxonomy" id="75289"/>
    <lineage>
        <taxon>Bacteria</taxon>
        <taxon>Bacillati</taxon>
        <taxon>Actinomycetota</taxon>
        <taxon>Actinomycetes</taxon>
        <taxon>Pseudonocardiales</taxon>
        <taxon>Pseudonocardiaceae</taxon>
        <taxon>Pseudonocardia</taxon>
    </lineage>
</organism>
<feature type="transmembrane region" description="Helical" evidence="7">
    <location>
        <begin position="12"/>
        <end position="33"/>
    </location>
</feature>
<feature type="transmembrane region" description="Helical" evidence="7">
    <location>
        <begin position="199"/>
        <end position="218"/>
    </location>
</feature>
<dbReference type="PROSITE" id="PS50850">
    <property type="entry name" value="MFS"/>
    <property type="match status" value="1"/>
</dbReference>
<dbReference type="PROSITE" id="PS00216">
    <property type="entry name" value="SUGAR_TRANSPORT_1"/>
    <property type="match status" value="1"/>
</dbReference>
<dbReference type="EMBL" id="JAAXKY010000016">
    <property type="protein sequence ID" value="NMH76972.1"/>
    <property type="molecule type" value="Genomic_DNA"/>
</dbReference>
<feature type="transmembrane region" description="Helical" evidence="7">
    <location>
        <begin position="360"/>
        <end position="383"/>
    </location>
</feature>
<keyword evidence="5 7" id="KW-1133">Transmembrane helix</keyword>
<protein>
    <submittedName>
        <fullName evidence="9">DHA2 family efflux MFS transporter permease subunit</fullName>
    </submittedName>
</protein>
<keyword evidence="6 7" id="KW-0472">Membrane</keyword>
<feature type="transmembrane region" description="Helical" evidence="7">
    <location>
        <begin position="166"/>
        <end position="187"/>
    </location>
</feature>
<dbReference type="NCBIfam" id="TIGR00711">
    <property type="entry name" value="efflux_EmrB"/>
    <property type="match status" value="1"/>
</dbReference>
<dbReference type="PANTHER" id="PTHR42718:SF48">
    <property type="entry name" value="CONSERVED TWO-DOMAIN MEMBRANE PROTEIN-RELATED"/>
    <property type="match status" value="1"/>
</dbReference>
<evidence type="ECO:0000259" key="8">
    <source>
        <dbReference type="PROSITE" id="PS50850"/>
    </source>
</evidence>
<feature type="transmembrane region" description="Helical" evidence="7">
    <location>
        <begin position="431"/>
        <end position="451"/>
    </location>
</feature>
<dbReference type="CDD" id="cd17321">
    <property type="entry name" value="MFS_MMR_MDR_like"/>
    <property type="match status" value="1"/>
</dbReference>
<keyword evidence="3" id="KW-1003">Cell membrane</keyword>
<reference evidence="9 10" key="1">
    <citation type="submission" date="2020-04" db="EMBL/GenBank/DDBJ databases">
        <authorList>
            <person name="Klaysubun C."/>
            <person name="Duangmal K."/>
            <person name="Lipun K."/>
        </authorList>
    </citation>
    <scope>NUCLEOTIDE SEQUENCE [LARGE SCALE GENOMIC DNA]</scope>
    <source>
        <strain evidence="9 10">JCM 11839</strain>
    </source>
</reference>
<evidence type="ECO:0000256" key="6">
    <source>
        <dbReference type="ARBA" id="ARBA00023136"/>
    </source>
</evidence>
<evidence type="ECO:0000256" key="7">
    <source>
        <dbReference type="SAM" id="Phobius"/>
    </source>
</evidence>
<dbReference type="PANTHER" id="PTHR42718">
    <property type="entry name" value="MAJOR FACILITATOR SUPERFAMILY MULTIDRUG TRANSPORTER MFSC"/>
    <property type="match status" value="1"/>
</dbReference>
<feature type="transmembrane region" description="Helical" evidence="7">
    <location>
        <begin position="404"/>
        <end position="425"/>
    </location>
</feature>
<feature type="transmembrane region" description="Helical" evidence="7">
    <location>
        <begin position="265"/>
        <end position="292"/>
    </location>
</feature>
<name>A0ABX1RAC1_9PSEU</name>
<evidence type="ECO:0000313" key="10">
    <source>
        <dbReference type="Proteomes" id="UP001296706"/>
    </source>
</evidence>
<evidence type="ECO:0000256" key="4">
    <source>
        <dbReference type="ARBA" id="ARBA00022692"/>
    </source>
</evidence>
<dbReference type="SUPFAM" id="SSF103473">
    <property type="entry name" value="MFS general substrate transporter"/>
    <property type="match status" value="1"/>
</dbReference>
<dbReference type="Gene3D" id="1.20.1720.10">
    <property type="entry name" value="Multidrug resistance protein D"/>
    <property type="match status" value="1"/>
</dbReference>
<dbReference type="Pfam" id="PF07690">
    <property type="entry name" value="MFS_1"/>
    <property type="match status" value="1"/>
</dbReference>
<dbReference type="Proteomes" id="UP001296706">
    <property type="component" value="Unassembled WGS sequence"/>
</dbReference>
<feature type="transmembrane region" description="Helical" evidence="7">
    <location>
        <begin position="78"/>
        <end position="101"/>
    </location>
</feature>
<keyword evidence="2" id="KW-0813">Transport</keyword>
<dbReference type="InterPro" id="IPR004638">
    <property type="entry name" value="EmrB-like"/>
</dbReference>
<evidence type="ECO:0000256" key="5">
    <source>
        <dbReference type="ARBA" id="ARBA00022989"/>
    </source>
</evidence>
<feature type="domain" description="Major facilitator superfamily (MFS) profile" evidence="8">
    <location>
        <begin position="11"/>
        <end position="452"/>
    </location>
</feature>
<dbReference type="InterPro" id="IPR036259">
    <property type="entry name" value="MFS_trans_sf"/>
</dbReference>
<evidence type="ECO:0000256" key="1">
    <source>
        <dbReference type="ARBA" id="ARBA00004651"/>
    </source>
</evidence>
<sequence length="472" mass="47280">MRTQQAKPGLVLTVSSLAAFMAFLDVTIVNIAFPAISAEFATTSLATLSWVFSAYNVTFAALLVPAGRLADLLGRRRVFLAGLALFGLASAACALAPNAGVLVGARAVQAVAAALLAPSSLALLLPAFPPERRGAVVGTWGAMGGIAAAAGPALGGVLVDGLGWRAVFFINLPLVVVTFVVGLLVLAESRDERAALPDPLSVLLLGGGVALLSLGIVSGEDGGWLAPGAAGPLLAGIALVGAFVLRSMRVSNPLVELGLFRLRSFAGATVGYLLFSAAFYALLLSNVLFLTGIWRYDVLAAGLAVTPGPLMAAVASTVGGRISDRYGARASIAPGALLFACGCLLFATRIGVDPAYVTTFLPATLLTGTGTGLVFSGLGSAAVAKLPAGRYATGSAVGTCARQIGAVFGISLLLSGLAAAGTHPAVFRTGWLVMAAGALATVVCGLVVGAVRAERDRTAAVTPVPPPVPGPA</sequence>
<keyword evidence="10" id="KW-1185">Reference proteome</keyword>
<evidence type="ECO:0000256" key="3">
    <source>
        <dbReference type="ARBA" id="ARBA00022475"/>
    </source>
</evidence>
<feature type="transmembrane region" description="Helical" evidence="7">
    <location>
        <begin position="330"/>
        <end position="348"/>
    </location>
</feature>
<feature type="transmembrane region" description="Helical" evidence="7">
    <location>
        <begin position="45"/>
        <end position="66"/>
    </location>
</feature>
<comment type="subcellular location">
    <subcellularLocation>
        <location evidence="1">Cell membrane</location>
        <topology evidence="1">Multi-pass membrane protein</topology>
    </subcellularLocation>
</comment>
<dbReference type="Gene3D" id="1.20.1250.20">
    <property type="entry name" value="MFS general substrate transporter like domains"/>
    <property type="match status" value="1"/>
</dbReference>
<feature type="transmembrane region" description="Helical" evidence="7">
    <location>
        <begin position="298"/>
        <end position="318"/>
    </location>
</feature>
<dbReference type="RefSeq" id="WP_169395048.1">
    <property type="nucleotide sequence ID" value="NZ_BAAAJH010000013.1"/>
</dbReference>
<feature type="transmembrane region" description="Helical" evidence="7">
    <location>
        <begin position="135"/>
        <end position="154"/>
    </location>
</feature>
<keyword evidence="4 7" id="KW-0812">Transmembrane</keyword>
<dbReference type="InterPro" id="IPR020846">
    <property type="entry name" value="MFS_dom"/>
</dbReference>
<comment type="caution">
    <text evidence="9">The sequence shown here is derived from an EMBL/GenBank/DDBJ whole genome shotgun (WGS) entry which is preliminary data.</text>
</comment>
<feature type="transmembrane region" description="Helical" evidence="7">
    <location>
        <begin position="224"/>
        <end position="245"/>
    </location>
</feature>
<evidence type="ECO:0000256" key="2">
    <source>
        <dbReference type="ARBA" id="ARBA00022448"/>
    </source>
</evidence>
<accession>A0ABX1RAC1</accession>
<evidence type="ECO:0000313" key="9">
    <source>
        <dbReference type="EMBL" id="NMH76972.1"/>
    </source>
</evidence>